<dbReference type="PANTHER" id="PTHR47991">
    <property type="entry name" value="OXOGLUTARATE/IRON-DEPENDENT DIOXYGENASE"/>
    <property type="match status" value="1"/>
</dbReference>
<dbReference type="InterPro" id="IPR044861">
    <property type="entry name" value="IPNS-like_FE2OG_OXY"/>
</dbReference>
<dbReference type="Gene3D" id="2.60.120.330">
    <property type="entry name" value="B-lactam Antibiotic, Isopenicillin N Synthase, Chain"/>
    <property type="match status" value="1"/>
</dbReference>
<dbReference type="InterPro" id="IPR027443">
    <property type="entry name" value="IPNS-like_sf"/>
</dbReference>
<keyword evidence="2 5" id="KW-0479">Metal-binding</keyword>
<protein>
    <recommendedName>
        <fullName evidence="6">Fe2OG dioxygenase domain-containing protein</fullName>
    </recommendedName>
</protein>
<reference evidence="7 8" key="1">
    <citation type="submission" date="2024-01" db="EMBL/GenBank/DDBJ databases">
        <authorList>
            <person name="Waweru B."/>
        </authorList>
    </citation>
    <scope>NUCLEOTIDE SEQUENCE [LARGE SCALE GENOMIC DNA]</scope>
</reference>
<sequence length="498" mass="55901">LINKDSNPSAAQPPQFCHMANYGKQPYFFMEVTLLTDTMISGLKYITHSLGGKMAVTNNAYSIGKGKKVINLERTRSVDMLENASSPSDVAERRIVSHQSVHSLEHVVRPIFCRDFEGENNLIDIPLDWNKLDSEVEKKGMEEVDIQMMRVQSLSEAGIAEVPTQYIQPPQNRPPVNDHLKLIDNNVPLIDVFGFEDSEHRDSVRKLIGDACSQWGAFHITNHGVPIELLDQVRSVGLSFFKDCPVEEKLKYACDPSSPASQGYGSKMLRPEAEAETSTVLDWRDYFDHHTLPLSRRDPSRWPHFPSNYRQVVAHYSDKLKMVAQKLLGLISESLGLPTSCIEDAVGEFYQNITISYYPACPQPHLTLGLQSHSDMGAITLLIQDHVGGLQLFKDSQWITVPPQSHAILVLLADQIEIITNGKYRSAQHRAITNSSSPRLSVATFHDPAKRVKISPALELISNSSPPKYREVYYGDYVSSWYTKGPEGKRNIDALINC</sequence>
<evidence type="ECO:0000256" key="3">
    <source>
        <dbReference type="ARBA" id="ARBA00022896"/>
    </source>
</evidence>
<dbReference type="InterPro" id="IPR050295">
    <property type="entry name" value="Plant_2OG-oxidoreductases"/>
</dbReference>
<dbReference type="InterPro" id="IPR026992">
    <property type="entry name" value="DIOX_N"/>
</dbReference>
<evidence type="ECO:0000256" key="4">
    <source>
        <dbReference type="ARBA" id="ARBA00023004"/>
    </source>
</evidence>
<dbReference type="EMBL" id="CAWUPB010001184">
    <property type="protein sequence ID" value="CAK7351593.1"/>
    <property type="molecule type" value="Genomic_DNA"/>
</dbReference>
<dbReference type="Pfam" id="PF03171">
    <property type="entry name" value="2OG-FeII_Oxy"/>
    <property type="match status" value="1"/>
</dbReference>
<evidence type="ECO:0000313" key="8">
    <source>
        <dbReference type="Proteomes" id="UP001314170"/>
    </source>
</evidence>
<evidence type="ECO:0000313" key="7">
    <source>
        <dbReference type="EMBL" id="CAK7351593.1"/>
    </source>
</evidence>
<dbReference type="Pfam" id="PF14226">
    <property type="entry name" value="DIOX_N"/>
    <property type="match status" value="1"/>
</dbReference>
<evidence type="ECO:0000256" key="1">
    <source>
        <dbReference type="ARBA" id="ARBA00008056"/>
    </source>
</evidence>
<dbReference type="Proteomes" id="UP001314170">
    <property type="component" value="Unassembled WGS sequence"/>
</dbReference>
<gene>
    <name evidence="7" type="ORF">DCAF_LOCUS23931</name>
</gene>
<proteinExistence type="inferred from homology"/>
<organism evidence="7 8">
    <name type="scientific">Dovyalis caffra</name>
    <dbReference type="NCBI Taxonomy" id="77055"/>
    <lineage>
        <taxon>Eukaryota</taxon>
        <taxon>Viridiplantae</taxon>
        <taxon>Streptophyta</taxon>
        <taxon>Embryophyta</taxon>
        <taxon>Tracheophyta</taxon>
        <taxon>Spermatophyta</taxon>
        <taxon>Magnoliopsida</taxon>
        <taxon>eudicotyledons</taxon>
        <taxon>Gunneridae</taxon>
        <taxon>Pentapetalae</taxon>
        <taxon>rosids</taxon>
        <taxon>fabids</taxon>
        <taxon>Malpighiales</taxon>
        <taxon>Salicaceae</taxon>
        <taxon>Flacourtieae</taxon>
        <taxon>Dovyalis</taxon>
    </lineage>
</organism>
<accession>A0AAV1SIH5</accession>
<evidence type="ECO:0000256" key="2">
    <source>
        <dbReference type="ARBA" id="ARBA00022723"/>
    </source>
</evidence>
<dbReference type="AlphaFoldDB" id="A0AAV1SIH5"/>
<dbReference type="PROSITE" id="PS51471">
    <property type="entry name" value="FE2OG_OXY"/>
    <property type="match status" value="1"/>
</dbReference>
<keyword evidence="4 5" id="KW-0408">Iron</keyword>
<dbReference type="InterPro" id="IPR005123">
    <property type="entry name" value="Oxoglu/Fe-dep_dioxygenase_dom"/>
</dbReference>
<feature type="non-terminal residue" evidence="7">
    <location>
        <position position="1"/>
    </location>
</feature>
<comment type="caution">
    <text evidence="7">The sequence shown here is derived from an EMBL/GenBank/DDBJ whole genome shotgun (WGS) entry which is preliminary data.</text>
</comment>
<name>A0AAV1SIH5_9ROSI</name>
<comment type="similarity">
    <text evidence="1 5">Belongs to the iron/ascorbate-dependent oxidoreductase family.</text>
</comment>
<keyword evidence="3" id="KW-0847">Vitamin C</keyword>
<dbReference type="GO" id="GO:0046872">
    <property type="term" value="F:metal ion binding"/>
    <property type="evidence" value="ECO:0007669"/>
    <property type="project" value="UniProtKB-KW"/>
</dbReference>
<dbReference type="SUPFAM" id="SSF51197">
    <property type="entry name" value="Clavaminate synthase-like"/>
    <property type="match status" value="1"/>
</dbReference>
<keyword evidence="5" id="KW-0560">Oxidoreductase</keyword>
<keyword evidence="8" id="KW-1185">Reference proteome</keyword>
<evidence type="ECO:0000259" key="6">
    <source>
        <dbReference type="PROSITE" id="PS51471"/>
    </source>
</evidence>
<dbReference type="GO" id="GO:0031418">
    <property type="term" value="F:L-ascorbic acid binding"/>
    <property type="evidence" value="ECO:0007669"/>
    <property type="project" value="UniProtKB-KW"/>
</dbReference>
<dbReference type="GO" id="GO:0016491">
    <property type="term" value="F:oxidoreductase activity"/>
    <property type="evidence" value="ECO:0007669"/>
    <property type="project" value="UniProtKB-KW"/>
</dbReference>
<evidence type="ECO:0000256" key="5">
    <source>
        <dbReference type="RuleBase" id="RU003682"/>
    </source>
</evidence>
<feature type="domain" description="Fe2OG dioxygenase" evidence="6">
    <location>
        <begin position="348"/>
        <end position="448"/>
    </location>
</feature>